<keyword evidence="1" id="KW-0946">Virion</keyword>
<organism evidence="1 2">
    <name type="scientific">Terribacillus saccharophilus</name>
    <dbReference type="NCBI Taxonomy" id="361277"/>
    <lineage>
        <taxon>Bacteria</taxon>
        <taxon>Bacillati</taxon>
        <taxon>Bacillota</taxon>
        <taxon>Bacilli</taxon>
        <taxon>Bacillales</taxon>
        <taxon>Bacillaceae</taxon>
        <taxon>Terribacillus</taxon>
    </lineage>
</organism>
<sequence length="144" mass="16485">MSKEKVRHQQPLLFIAQPKLDLPKAEMQQAYRTTKGKKKEVVTEEVKQEAVSPKEEKAQATEKVAPSNRKVNFKDLSTAEKIDYILNIPSQIPRMKCELVTTEGSLIGIISDMEGDSIQFKSIRRPFKREVKLEDIQDIKLLGF</sequence>
<dbReference type="InterPro" id="IPR025439">
    <property type="entry name" value="Spore_coat_CotO"/>
</dbReference>
<accession>A0AAX2EDU7</accession>
<evidence type="ECO:0000313" key="2">
    <source>
        <dbReference type="Proteomes" id="UP000199735"/>
    </source>
</evidence>
<dbReference type="EMBL" id="FOCD01000001">
    <property type="protein sequence ID" value="SEM88205.1"/>
    <property type="molecule type" value="Genomic_DNA"/>
</dbReference>
<protein>
    <submittedName>
        <fullName evidence="1">Spore coat protein CotO</fullName>
    </submittedName>
</protein>
<keyword evidence="1" id="KW-0167">Capsid protein</keyword>
<evidence type="ECO:0000313" key="1">
    <source>
        <dbReference type="EMBL" id="SEM88205.1"/>
    </source>
</evidence>
<proteinExistence type="predicted"/>
<dbReference type="Pfam" id="PF14153">
    <property type="entry name" value="Spore_coat_CotO"/>
    <property type="match status" value="1"/>
</dbReference>
<dbReference type="AlphaFoldDB" id="A0AAX2EDU7"/>
<comment type="caution">
    <text evidence="1">The sequence shown here is derived from an EMBL/GenBank/DDBJ whole genome shotgun (WGS) entry which is preliminary data.</text>
</comment>
<reference evidence="1 2" key="1">
    <citation type="submission" date="2016-10" db="EMBL/GenBank/DDBJ databases">
        <authorList>
            <person name="Varghese N."/>
            <person name="Submissions S."/>
        </authorList>
    </citation>
    <scope>NUCLEOTIDE SEQUENCE [LARGE SCALE GENOMIC DNA]</scope>
    <source>
        <strain evidence="1 2">DSM 21619</strain>
    </source>
</reference>
<gene>
    <name evidence="1" type="ORF">SAMN04489762_1296</name>
</gene>
<dbReference type="GeneID" id="34221578"/>
<dbReference type="Proteomes" id="UP000199735">
    <property type="component" value="Unassembled WGS sequence"/>
</dbReference>
<name>A0AAX2EDU7_9BACI</name>
<dbReference type="RefSeq" id="WP_051748049.1">
    <property type="nucleotide sequence ID" value="NZ_CP008876.1"/>
</dbReference>